<feature type="compositionally biased region" description="Pro residues" evidence="1">
    <location>
        <begin position="53"/>
        <end position="64"/>
    </location>
</feature>
<evidence type="ECO:0000313" key="4">
    <source>
        <dbReference type="Proteomes" id="UP000230391"/>
    </source>
</evidence>
<name>A0A2M8FDY9_9BACT</name>
<dbReference type="Proteomes" id="UP000230391">
    <property type="component" value="Unassembled WGS sequence"/>
</dbReference>
<feature type="compositionally biased region" description="Low complexity" evidence="1">
    <location>
        <begin position="40"/>
        <end position="52"/>
    </location>
</feature>
<comment type="caution">
    <text evidence="3">The sequence shown here is derived from an EMBL/GenBank/DDBJ whole genome shotgun (WGS) entry which is preliminary data.</text>
</comment>
<feature type="transmembrane region" description="Helical" evidence="2">
    <location>
        <begin position="6"/>
        <end position="25"/>
    </location>
</feature>
<keyword evidence="2" id="KW-1133">Transmembrane helix</keyword>
<dbReference type="EMBL" id="PFRD01000128">
    <property type="protein sequence ID" value="PJC55840.1"/>
    <property type="molecule type" value="Genomic_DNA"/>
</dbReference>
<feature type="region of interest" description="Disordered" evidence="1">
    <location>
        <begin position="33"/>
        <end position="64"/>
    </location>
</feature>
<accession>A0A2M8FDY9</accession>
<gene>
    <name evidence="3" type="ORF">CO026_03515</name>
</gene>
<evidence type="ECO:0000313" key="3">
    <source>
        <dbReference type="EMBL" id="PJC55840.1"/>
    </source>
</evidence>
<dbReference type="AlphaFoldDB" id="A0A2M8FDY9"/>
<reference evidence="4" key="1">
    <citation type="submission" date="2017-09" db="EMBL/GenBank/DDBJ databases">
        <title>Depth-based differentiation of microbial function through sediment-hosted aquifers and enrichment of novel symbionts in the deep terrestrial subsurface.</title>
        <authorList>
            <person name="Probst A.J."/>
            <person name="Ladd B."/>
            <person name="Jarett J.K."/>
            <person name="Geller-Mcgrath D.E."/>
            <person name="Sieber C.M.K."/>
            <person name="Emerson J.B."/>
            <person name="Anantharaman K."/>
            <person name="Thomas B.C."/>
            <person name="Malmstrom R."/>
            <person name="Stieglmeier M."/>
            <person name="Klingl A."/>
            <person name="Woyke T."/>
            <person name="Ryan C.M."/>
            <person name="Banfield J.F."/>
        </authorList>
    </citation>
    <scope>NUCLEOTIDE SEQUENCE [LARGE SCALE GENOMIC DNA]</scope>
</reference>
<organism evidence="3 4">
    <name type="scientific">Candidatus Kaiserbacteria bacterium CG_4_9_14_0_2_um_filter_41_32</name>
    <dbReference type="NCBI Taxonomy" id="1974601"/>
    <lineage>
        <taxon>Bacteria</taxon>
        <taxon>Candidatus Kaiseribacteriota</taxon>
    </lineage>
</organism>
<protein>
    <submittedName>
        <fullName evidence="3">Uncharacterized protein</fullName>
    </submittedName>
</protein>
<sequence>MKKYLWYGVTIILIFTAVIVTATILDSEHSSFNTSFEGNTTTTPTPEESTLPTPKPPRVTPPPSSTTKCFVGGCSGQLCTSEPGMISTCEYRAEYACYQKATCEIQPSGVCGWTPTPKLDACLANPPDIM</sequence>
<evidence type="ECO:0000256" key="1">
    <source>
        <dbReference type="SAM" id="MobiDB-lite"/>
    </source>
</evidence>
<evidence type="ECO:0000256" key="2">
    <source>
        <dbReference type="SAM" id="Phobius"/>
    </source>
</evidence>
<proteinExistence type="predicted"/>
<keyword evidence="2" id="KW-0812">Transmembrane</keyword>
<keyword evidence="2" id="KW-0472">Membrane</keyword>